<gene>
    <name evidence="1" type="ORF">PENTCL1PPCAC_24884</name>
    <name evidence="2" type="ORF">PENTCL1PPCAC_30271</name>
    <name evidence="3" type="ORF">PENTCL1PPCAC_30595</name>
</gene>
<dbReference type="EMBL" id="BTSX01000082">
    <property type="protein sequence ID" value="GMT08421.1"/>
    <property type="molecule type" value="Genomic_DNA"/>
</dbReference>
<evidence type="ECO:0000313" key="1">
    <source>
        <dbReference type="EMBL" id="GMT02710.1"/>
    </source>
</evidence>
<name>A0AAV5UP96_9BILA</name>
<comment type="caution">
    <text evidence="2">The sequence shown here is derived from an EMBL/GenBank/DDBJ whole genome shotgun (WGS) entry which is preliminary data.</text>
</comment>
<feature type="non-terminal residue" evidence="2">
    <location>
        <position position="85"/>
    </location>
</feature>
<reference evidence="2" key="1">
    <citation type="submission" date="2023-10" db="EMBL/GenBank/DDBJ databases">
        <title>Genome assembly of Pristionchus species.</title>
        <authorList>
            <person name="Yoshida K."/>
            <person name="Sommer R.J."/>
        </authorList>
    </citation>
    <scope>NUCLEOTIDE SEQUENCE</scope>
    <source>
        <strain evidence="2">RS0144</strain>
    </source>
</reference>
<evidence type="ECO:0000313" key="2">
    <source>
        <dbReference type="EMBL" id="GMT08097.1"/>
    </source>
</evidence>
<evidence type="ECO:0000313" key="4">
    <source>
        <dbReference type="Proteomes" id="UP001432027"/>
    </source>
</evidence>
<protein>
    <submittedName>
        <fullName evidence="2">Uncharacterized protein</fullName>
    </submittedName>
</protein>
<sequence length="85" mass="9740">DQFPYEELTENVRQADDEQFGALLQRLRVQALTDDDIKLLRTRIIERDRGEKPMDAAARKLVQLMTDGSATPMALFATNAEVRDF</sequence>
<proteinExistence type="predicted"/>
<dbReference type="EMBL" id="BTSX01000011">
    <property type="protein sequence ID" value="GMT08097.1"/>
    <property type="molecule type" value="Genomic_DNA"/>
</dbReference>
<evidence type="ECO:0000313" key="3">
    <source>
        <dbReference type="EMBL" id="GMT08421.1"/>
    </source>
</evidence>
<keyword evidence="4" id="KW-1185">Reference proteome</keyword>
<organism evidence="2 4">
    <name type="scientific">Pristionchus entomophagus</name>
    <dbReference type="NCBI Taxonomy" id="358040"/>
    <lineage>
        <taxon>Eukaryota</taxon>
        <taxon>Metazoa</taxon>
        <taxon>Ecdysozoa</taxon>
        <taxon>Nematoda</taxon>
        <taxon>Chromadorea</taxon>
        <taxon>Rhabditida</taxon>
        <taxon>Rhabditina</taxon>
        <taxon>Diplogasteromorpha</taxon>
        <taxon>Diplogasteroidea</taxon>
        <taxon>Neodiplogasteridae</taxon>
        <taxon>Pristionchus</taxon>
    </lineage>
</organism>
<dbReference type="AlphaFoldDB" id="A0AAV5UP96"/>
<accession>A0AAV5UP96</accession>
<feature type="non-terminal residue" evidence="2">
    <location>
        <position position="1"/>
    </location>
</feature>
<dbReference type="Proteomes" id="UP001432027">
    <property type="component" value="Unassembled WGS sequence"/>
</dbReference>
<dbReference type="EMBL" id="BTSX01000006">
    <property type="protein sequence ID" value="GMT02710.1"/>
    <property type="molecule type" value="Genomic_DNA"/>
</dbReference>